<dbReference type="STRING" id="504805.SAMN05421505_1473"/>
<gene>
    <name evidence="1" type="ORF">SAMN05421505_1473</name>
</gene>
<evidence type="ECO:0000313" key="1">
    <source>
        <dbReference type="EMBL" id="SDI37663.1"/>
    </source>
</evidence>
<organism evidence="1 2">
    <name type="scientific">Sinosporangium album</name>
    <dbReference type="NCBI Taxonomy" id="504805"/>
    <lineage>
        <taxon>Bacteria</taxon>
        <taxon>Bacillati</taxon>
        <taxon>Actinomycetota</taxon>
        <taxon>Actinomycetes</taxon>
        <taxon>Streptosporangiales</taxon>
        <taxon>Streptosporangiaceae</taxon>
        <taxon>Sinosporangium</taxon>
    </lineage>
</organism>
<protein>
    <submittedName>
        <fullName evidence="1">AAA domain-containing protein</fullName>
    </submittedName>
</protein>
<dbReference type="AlphaFoldDB" id="A0A1G8K2M9"/>
<dbReference type="Gene3D" id="3.40.50.300">
    <property type="entry name" value="P-loop containing nucleotide triphosphate hydrolases"/>
    <property type="match status" value="1"/>
</dbReference>
<keyword evidence="2" id="KW-1185">Reference proteome</keyword>
<dbReference type="EMBL" id="FNCN01000047">
    <property type="protein sequence ID" value="SDI37663.1"/>
    <property type="molecule type" value="Genomic_DNA"/>
</dbReference>
<evidence type="ECO:0000313" key="2">
    <source>
        <dbReference type="Proteomes" id="UP000198923"/>
    </source>
</evidence>
<name>A0A1G8K2M9_9ACTN</name>
<dbReference type="InterPro" id="IPR027417">
    <property type="entry name" value="P-loop_NTPase"/>
</dbReference>
<accession>A0A1G8K2M9</accession>
<proteinExistence type="predicted"/>
<dbReference type="Proteomes" id="UP000198923">
    <property type="component" value="Unassembled WGS sequence"/>
</dbReference>
<dbReference type="SUPFAM" id="SSF52540">
    <property type="entry name" value="P-loop containing nucleoside triphosphate hydrolases"/>
    <property type="match status" value="1"/>
</dbReference>
<sequence>MLPSVRTFIFIAGAPGVGKSTTAQLLRDRLDSPLFEFGWIPEFRNTGTRLTTYREDEALAFENLALVAKNYARHGFKNIIITDLEDKRIGELAEVYADYDYALFTLRMKDQGLLRRVC</sequence>
<reference evidence="1 2" key="1">
    <citation type="submission" date="2016-10" db="EMBL/GenBank/DDBJ databases">
        <authorList>
            <person name="de Groot N.N."/>
        </authorList>
    </citation>
    <scope>NUCLEOTIDE SEQUENCE [LARGE SCALE GENOMIC DNA]</scope>
    <source>
        <strain evidence="1 2">CPCC 201354</strain>
    </source>
</reference>